<dbReference type="AlphaFoldDB" id="A0A7X6MQB4"/>
<accession>A0A7X6MQB4</accession>
<evidence type="ECO:0000313" key="2">
    <source>
        <dbReference type="EMBL" id="NKZ11082.1"/>
    </source>
</evidence>
<dbReference type="PROSITE" id="PS51257">
    <property type="entry name" value="PROKAR_LIPOPROTEIN"/>
    <property type="match status" value="1"/>
</dbReference>
<sequence length="176" mass="18586">MRPCLAVLLTLLMAAGLTACRTGDRPWSDAPFAAPMQPAFGARVTDGKLEIWMPPGCVGVRSVEVGFGFGPKLVLTDTSGTATLDRFTVGGPYPGLTATEAPPPDFDWRTEEYLFLDVQSTPGGYPATARTAEVVAGSDSHPADTFFFDGVGWLDPAGVAEKEGKEFAGVCTPQKK</sequence>
<comment type="caution">
    <text evidence="2">The sequence shown here is derived from an EMBL/GenBank/DDBJ whole genome shotgun (WGS) entry which is preliminary data.</text>
</comment>
<protein>
    <recommendedName>
        <fullName evidence="4">Lipoprotein</fullName>
    </recommendedName>
</protein>
<gene>
    <name evidence="2" type="ORF">HGA11_08835</name>
</gene>
<feature type="chain" id="PRO_5038417007" description="Lipoprotein" evidence="1">
    <location>
        <begin position="20"/>
        <end position="176"/>
    </location>
</feature>
<organism evidence="2 3">
    <name type="scientific">Mycolicibacterium septicum DSM 44393</name>
    <dbReference type="NCBI Taxonomy" id="1341646"/>
    <lineage>
        <taxon>Bacteria</taxon>
        <taxon>Bacillati</taxon>
        <taxon>Actinomycetota</taxon>
        <taxon>Actinomycetes</taxon>
        <taxon>Mycobacteriales</taxon>
        <taxon>Mycobacteriaceae</taxon>
        <taxon>Mycolicibacterium</taxon>
    </lineage>
</organism>
<proteinExistence type="predicted"/>
<evidence type="ECO:0008006" key="4">
    <source>
        <dbReference type="Google" id="ProtNLM"/>
    </source>
</evidence>
<reference evidence="2 3" key="1">
    <citation type="submission" date="2020-04" db="EMBL/GenBank/DDBJ databases">
        <title>MicrobeNet Type strains.</title>
        <authorList>
            <person name="Nicholson A.C."/>
        </authorList>
    </citation>
    <scope>NUCLEOTIDE SEQUENCE [LARGE SCALE GENOMIC DNA]</scope>
    <source>
        <strain evidence="2 3">ATCC 700731</strain>
    </source>
</reference>
<feature type="signal peptide" evidence="1">
    <location>
        <begin position="1"/>
        <end position="19"/>
    </location>
</feature>
<name>A0A7X6MQB4_9MYCO</name>
<dbReference type="EMBL" id="JAAXPJ010000003">
    <property type="protein sequence ID" value="NKZ11082.1"/>
    <property type="molecule type" value="Genomic_DNA"/>
</dbReference>
<dbReference type="Proteomes" id="UP000518188">
    <property type="component" value="Unassembled WGS sequence"/>
</dbReference>
<keyword evidence="1" id="KW-0732">Signal</keyword>
<evidence type="ECO:0000256" key="1">
    <source>
        <dbReference type="SAM" id="SignalP"/>
    </source>
</evidence>
<evidence type="ECO:0000313" key="3">
    <source>
        <dbReference type="Proteomes" id="UP000518188"/>
    </source>
</evidence>
<dbReference type="RefSeq" id="WP_044516831.1">
    <property type="nucleotide sequence ID" value="NZ_HG322951.1"/>
</dbReference>